<dbReference type="Proteomes" id="UP000199529">
    <property type="component" value="Unassembled WGS sequence"/>
</dbReference>
<dbReference type="GO" id="GO:0016410">
    <property type="term" value="F:N-acyltransferase activity"/>
    <property type="evidence" value="ECO:0007669"/>
    <property type="project" value="TreeGrafter"/>
</dbReference>
<gene>
    <name evidence="3" type="ORF">SAMN05216215_1006137</name>
</gene>
<accession>A0A1H2XM67</accession>
<dbReference type="GO" id="GO:0046677">
    <property type="term" value="P:response to antibiotic"/>
    <property type="evidence" value="ECO:0007669"/>
    <property type="project" value="UniProtKB-KW"/>
</dbReference>
<keyword evidence="3" id="KW-0808">Transferase</keyword>
<dbReference type="RefSeq" id="WP_093263394.1">
    <property type="nucleotide sequence ID" value="NZ_FNOK01000006.1"/>
</dbReference>
<dbReference type="EMBL" id="FNOK01000006">
    <property type="protein sequence ID" value="SDW93935.1"/>
    <property type="molecule type" value="Genomic_DNA"/>
</dbReference>
<evidence type="ECO:0000259" key="2">
    <source>
        <dbReference type="PROSITE" id="PS51186"/>
    </source>
</evidence>
<evidence type="ECO:0000313" key="4">
    <source>
        <dbReference type="Proteomes" id="UP000199529"/>
    </source>
</evidence>
<sequence length="175" mass="19038">MVGSVRFDPLSRRDFGLLRSWLSAPHVREWWRGAEPTADLVEQEYGPSVDGVDPARCFVINVAGERVGMVQCYRMADEPEWDALVGIPAAAGVDYLIGMPGRCGLGIGSSAIGAFTGLVFGLYDDVEAIVAVPQADNQASRRALERAGFELVEERDLESDDPSDAGVSAIYEFRR</sequence>
<evidence type="ECO:0000256" key="1">
    <source>
        <dbReference type="ARBA" id="ARBA00023251"/>
    </source>
</evidence>
<reference evidence="4" key="1">
    <citation type="submission" date="2016-10" db="EMBL/GenBank/DDBJ databases">
        <authorList>
            <person name="Varghese N."/>
            <person name="Submissions S."/>
        </authorList>
    </citation>
    <scope>NUCLEOTIDE SEQUENCE [LARGE SCALE GENOMIC DNA]</scope>
    <source>
        <strain evidence="4">CGMCC 4.3530</strain>
    </source>
</reference>
<dbReference type="AlphaFoldDB" id="A0A1H2XM67"/>
<dbReference type="PANTHER" id="PTHR31438">
    <property type="entry name" value="LYSINE N-ACYLTRANSFERASE C17G9.06C-RELATED"/>
    <property type="match status" value="1"/>
</dbReference>
<protein>
    <submittedName>
        <fullName evidence="3">Protein N-acetyltransferase, RimJ/RimL family</fullName>
    </submittedName>
</protein>
<evidence type="ECO:0000313" key="3">
    <source>
        <dbReference type="EMBL" id="SDW93935.1"/>
    </source>
</evidence>
<feature type="domain" description="N-acetyltransferase" evidence="2">
    <location>
        <begin position="5"/>
        <end position="175"/>
    </location>
</feature>
<dbReference type="STRING" id="418495.SAMN05216215_1006137"/>
<dbReference type="Gene3D" id="3.40.630.30">
    <property type="match status" value="1"/>
</dbReference>
<dbReference type="PROSITE" id="PS51186">
    <property type="entry name" value="GNAT"/>
    <property type="match status" value="1"/>
</dbReference>
<dbReference type="Pfam" id="PF13523">
    <property type="entry name" value="Acetyltransf_8"/>
    <property type="match status" value="1"/>
</dbReference>
<dbReference type="InterPro" id="IPR016181">
    <property type="entry name" value="Acyl_CoA_acyltransferase"/>
</dbReference>
<dbReference type="PANTHER" id="PTHR31438:SF1">
    <property type="entry name" value="LYSINE N-ACYLTRANSFERASE C17G9.06C-RELATED"/>
    <property type="match status" value="1"/>
</dbReference>
<keyword evidence="1" id="KW-0046">Antibiotic resistance</keyword>
<dbReference type="SUPFAM" id="SSF55729">
    <property type="entry name" value="Acyl-CoA N-acyltransferases (Nat)"/>
    <property type="match status" value="1"/>
</dbReference>
<dbReference type="OrthoDB" id="9814648at2"/>
<organism evidence="3 4">
    <name type="scientific">Saccharopolyspora shandongensis</name>
    <dbReference type="NCBI Taxonomy" id="418495"/>
    <lineage>
        <taxon>Bacteria</taxon>
        <taxon>Bacillati</taxon>
        <taxon>Actinomycetota</taxon>
        <taxon>Actinomycetes</taxon>
        <taxon>Pseudonocardiales</taxon>
        <taxon>Pseudonocardiaceae</taxon>
        <taxon>Saccharopolyspora</taxon>
    </lineage>
</organism>
<keyword evidence="4" id="KW-1185">Reference proteome</keyword>
<proteinExistence type="predicted"/>
<name>A0A1H2XM67_9PSEU</name>
<dbReference type="InterPro" id="IPR000182">
    <property type="entry name" value="GNAT_dom"/>
</dbReference>